<dbReference type="EMBL" id="AJWJ01000114">
    <property type="protein sequence ID" value="KAF2075119.1"/>
    <property type="molecule type" value="Genomic_DNA"/>
</dbReference>
<evidence type="ECO:0000313" key="3">
    <source>
        <dbReference type="Proteomes" id="UP000695562"/>
    </source>
</evidence>
<organism evidence="2 3">
    <name type="scientific">Polysphondylium violaceum</name>
    <dbReference type="NCBI Taxonomy" id="133409"/>
    <lineage>
        <taxon>Eukaryota</taxon>
        <taxon>Amoebozoa</taxon>
        <taxon>Evosea</taxon>
        <taxon>Eumycetozoa</taxon>
        <taxon>Dictyostelia</taxon>
        <taxon>Dictyosteliales</taxon>
        <taxon>Dictyosteliaceae</taxon>
        <taxon>Polysphondylium</taxon>
    </lineage>
</organism>
<keyword evidence="3" id="KW-1185">Reference proteome</keyword>
<feature type="chain" id="PRO_5035144878" description="Transmembrane protein" evidence="1">
    <location>
        <begin position="18"/>
        <end position="314"/>
    </location>
</feature>
<feature type="signal peptide" evidence="1">
    <location>
        <begin position="1"/>
        <end position="17"/>
    </location>
</feature>
<comment type="caution">
    <text evidence="2">The sequence shown here is derived from an EMBL/GenBank/DDBJ whole genome shotgun (WGS) entry which is preliminary data.</text>
</comment>
<dbReference type="AlphaFoldDB" id="A0A8J4V8J4"/>
<reference evidence="2" key="1">
    <citation type="submission" date="2020-01" db="EMBL/GenBank/DDBJ databases">
        <title>Development of genomics and gene disruption for Polysphondylium violaceum indicates a role for the polyketide synthase stlB in stalk morphogenesis.</title>
        <authorList>
            <person name="Narita B."/>
            <person name="Kawabe Y."/>
            <person name="Kin K."/>
            <person name="Saito T."/>
            <person name="Gibbs R."/>
            <person name="Kuspa A."/>
            <person name="Muzny D."/>
            <person name="Queller D."/>
            <person name="Richards S."/>
            <person name="Strassman J."/>
            <person name="Sucgang R."/>
            <person name="Worley K."/>
            <person name="Schaap P."/>
        </authorList>
    </citation>
    <scope>NUCLEOTIDE SEQUENCE</scope>
    <source>
        <strain evidence="2">QSvi11</strain>
    </source>
</reference>
<protein>
    <recommendedName>
        <fullName evidence="4">Transmembrane protein</fullName>
    </recommendedName>
</protein>
<evidence type="ECO:0000256" key="1">
    <source>
        <dbReference type="SAM" id="SignalP"/>
    </source>
</evidence>
<gene>
    <name evidence="2" type="ORF">CYY_003596</name>
</gene>
<accession>A0A8J4V8J4</accession>
<name>A0A8J4V8J4_9MYCE</name>
<dbReference type="PANTHER" id="PTHR35885">
    <property type="entry name" value="CARBOHYDRATE BINDING DOMAIN-CONTAINING PROTEIN-RELATED"/>
    <property type="match status" value="1"/>
</dbReference>
<sequence length="314" mass="35456">MIKVLIFIIFFSGLVLSDHSGVGIWSQGKNTIVVGSISYDNQTTNPMVTLNGYTYPGDQQFSSYNYNENILTFVSTNQVSNQMNLISINCTDEWSVSSILPIGNHLTLGGLAYNLNNTNNDPNNLFITVFNFGILKIIKLNPFTGSNVTIDQFPGVFQSAVFNQFENYYAVSYANHTITTSLSNNYIRYYYYNTTKSSYQLLFKPTISIFTFGPYKMKYHPYISQVIGLLQYYNPSSGILKQVFSSLTSSNTLSISNMSPKGSLYIISVLPSFKSSQVYTIAQNINQFYLIIFNYTENIIQDIIPISEPIVEIF</sequence>
<evidence type="ECO:0000313" key="2">
    <source>
        <dbReference type="EMBL" id="KAF2075119.1"/>
    </source>
</evidence>
<dbReference type="PANTHER" id="PTHR35885:SF2">
    <property type="match status" value="1"/>
</dbReference>
<evidence type="ECO:0008006" key="4">
    <source>
        <dbReference type="Google" id="ProtNLM"/>
    </source>
</evidence>
<dbReference type="Proteomes" id="UP000695562">
    <property type="component" value="Unassembled WGS sequence"/>
</dbReference>
<keyword evidence="1" id="KW-0732">Signal</keyword>
<proteinExistence type="predicted"/>